<dbReference type="EnsemblProtists" id="EOD28574">
    <property type="protein sequence ID" value="EOD28574"/>
    <property type="gene ID" value="EMIHUDRAFT_450031"/>
</dbReference>
<dbReference type="AlphaFoldDB" id="A0A0D3JYI9"/>
<reference evidence="2" key="1">
    <citation type="journal article" date="2013" name="Nature">
        <title>Pan genome of the phytoplankton Emiliania underpins its global distribution.</title>
        <authorList>
            <person name="Read B.A."/>
            <person name="Kegel J."/>
            <person name="Klute M.J."/>
            <person name="Kuo A."/>
            <person name="Lefebvre S.C."/>
            <person name="Maumus F."/>
            <person name="Mayer C."/>
            <person name="Miller J."/>
            <person name="Monier A."/>
            <person name="Salamov A."/>
            <person name="Young J."/>
            <person name="Aguilar M."/>
            <person name="Claverie J.M."/>
            <person name="Frickenhaus S."/>
            <person name="Gonzalez K."/>
            <person name="Herman E.K."/>
            <person name="Lin Y.C."/>
            <person name="Napier J."/>
            <person name="Ogata H."/>
            <person name="Sarno A.F."/>
            <person name="Shmutz J."/>
            <person name="Schroeder D."/>
            <person name="de Vargas C."/>
            <person name="Verret F."/>
            <person name="von Dassow P."/>
            <person name="Valentin K."/>
            <person name="Van de Peer Y."/>
            <person name="Wheeler G."/>
            <person name="Dacks J.B."/>
            <person name="Delwiche C.F."/>
            <person name="Dyhrman S.T."/>
            <person name="Glockner G."/>
            <person name="John U."/>
            <person name="Richards T."/>
            <person name="Worden A.Z."/>
            <person name="Zhang X."/>
            <person name="Grigoriev I.V."/>
            <person name="Allen A.E."/>
            <person name="Bidle K."/>
            <person name="Borodovsky M."/>
            <person name="Bowler C."/>
            <person name="Brownlee C."/>
            <person name="Cock J.M."/>
            <person name="Elias M."/>
            <person name="Gladyshev V.N."/>
            <person name="Groth M."/>
            <person name="Guda C."/>
            <person name="Hadaegh A."/>
            <person name="Iglesias-Rodriguez M.D."/>
            <person name="Jenkins J."/>
            <person name="Jones B.M."/>
            <person name="Lawson T."/>
            <person name="Leese F."/>
            <person name="Lindquist E."/>
            <person name="Lobanov A."/>
            <person name="Lomsadze A."/>
            <person name="Malik S.B."/>
            <person name="Marsh M.E."/>
            <person name="Mackinder L."/>
            <person name="Mock T."/>
            <person name="Mueller-Roeber B."/>
            <person name="Pagarete A."/>
            <person name="Parker M."/>
            <person name="Probert I."/>
            <person name="Quesneville H."/>
            <person name="Raines C."/>
            <person name="Rensing S.A."/>
            <person name="Riano-Pachon D.M."/>
            <person name="Richier S."/>
            <person name="Rokitta S."/>
            <person name="Shiraiwa Y."/>
            <person name="Soanes D.M."/>
            <person name="van der Giezen M."/>
            <person name="Wahlund T.M."/>
            <person name="Williams B."/>
            <person name="Wilson W."/>
            <person name="Wolfe G."/>
            <person name="Wurch L.L."/>
        </authorList>
    </citation>
    <scope>NUCLEOTIDE SEQUENCE</scope>
</reference>
<name>A0A0D3JYI9_EMIH1</name>
<dbReference type="KEGG" id="ehx:EMIHUDRAFT_450031"/>
<evidence type="ECO:0000313" key="1">
    <source>
        <dbReference type="EnsemblProtists" id="EOD28574"/>
    </source>
</evidence>
<organism evidence="1 2">
    <name type="scientific">Emiliania huxleyi (strain CCMP1516)</name>
    <dbReference type="NCBI Taxonomy" id="280463"/>
    <lineage>
        <taxon>Eukaryota</taxon>
        <taxon>Haptista</taxon>
        <taxon>Haptophyta</taxon>
        <taxon>Prymnesiophyceae</taxon>
        <taxon>Isochrysidales</taxon>
        <taxon>Noelaerhabdaceae</taxon>
        <taxon>Emiliania</taxon>
    </lineage>
</organism>
<dbReference type="RefSeq" id="XP_005781003.1">
    <property type="nucleotide sequence ID" value="XM_005780946.1"/>
</dbReference>
<keyword evidence="2" id="KW-1185">Reference proteome</keyword>
<reference evidence="1" key="2">
    <citation type="submission" date="2024-10" db="UniProtKB">
        <authorList>
            <consortium name="EnsemblProtists"/>
        </authorList>
    </citation>
    <scope>IDENTIFICATION</scope>
</reference>
<dbReference type="PaxDb" id="2903-EOD28574"/>
<dbReference type="GeneID" id="17274151"/>
<accession>A0A0D3JYI9</accession>
<proteinExistence type="predicted"/>
<evidence type="ECO:0000313" key="2">
    <source>
        <dbReference type="Proteomes" id="UP000013827"/>
    </source>
</evidence>
<dbReference type="Proteomes" id="UP000013827">
    <property type="component" value="Unassembled WGS sequence"/>
</dbReference>
<dbReference type="HOGENOM" id="CLU_1071324_0_0_1"/>
<sequence>MFIDVPPGAAPGDRLSLVTNSNQNLTVLLPPGATPGKKLSVTLPAAAAGEISIVRMMLNGVELPRPTPDPAALLKAHRQQTDGHWLRVGPAEKCETRFSFPLSAFRPTSSQTVVEPFGFWQLPVVRGHVPITENWALDGAATRLGGSPFALGGVEFELALEGRAVPWTPKDGAEGACRDLEICLVVRRMPQAAGASEAKPALAIWLHLVAGDRWSGWQRVSLAPGEVFEYDLADRRYITNLAPLDYSLGVHLQVTLASPQ</sequence>
<protein>
    <submittedName>
        <fullName evidence="1">Uncharacterized protein</fullName>
    </submittedName>
</protein>